<dbReference type="EMBL" id="FXTM01000002">
    <property type="protein sequence ID" value="SMO35150.1"/>
    <property type="molecule type" value="Genomic_DNA"/>
</dbReference>
<dbReference type="AlphaFoldDB" id="A0A521AKG6"/>
<proteinExistence type="predicted"/>
<organism evidence="3 4">
    <name type="scientific">Balnearium lithotrophicum</name>
    <dbReference type="NCBI Taxonomy" id="223788"/>
    <lineage>
        <taxon>Bacteria</taxon>
        <taxon>Pseudomonadati</taxon>
        <taxon>Aquificota</taxon>
        <taxon>Aquificia</taxon>
        <taxon>Desulfurobacteriales</taxon>
        <taxon>Desulfurobacteriaceae</taxon>
        <taxon>Balnearium</taxon>
    </lineage>
</organism>
<accession>A0A521AKG6</accession>
<dbReference type="InterPro" id="IPR006805">
    <property type="entry name" value="Anth_synth_I_N"/>
</dbReference>
<dbReference type="PANTHER" id="PTHR11236">
    <property type="entry name" value="AMINOBENZOATE/ANTHRANILATE SYNTHASE"/>
    <property type="match status" value="1"/>
</dbReference>
<dbReference type="Pfam" id="PF00425">
    <property type="entry name" value="Chorismate_bind"/>
    <property type="match status" value="1"/>
</dbReference>
<evidence type="ECO:0000313" key="3">
    <source>
        <dbReference type="EMBL" id="SMO35150.1"/>
    </source>
</evidence>
<dbReference type="SUPFAM" id="SSF56322">
    <property type="entry name" value="ADC synthase"/>
    <property type="match status" value="1"/>
</dbReference>
<dbReference type="RefSeq" id="WP_142933572.1">
    <property type="nucleotide sequence ID" value="NZ_FXTM01000002.1"/>
</dbReference>
<dbReference type="Pfam" id="PF04715">
    <property type="entry name" value="Anth_synt_I_N"/>
    <property type="match status" value="1"/>
</dbReference>
<feature type="domain" description="Anthranilate synthase component I N-terminal" evidence="2">
    <location>
        <begin position="15"/>
        <end position="130"/>
    </location>
</feature>
<evidence type="ECO:0000259" key="1">
    <source>
        <dbReference type="Pfam" id="PF00425"/>
    </source>
</evidence>
<dbReference type="PRINTS" id="PR00095">
    <property type="entry name" value="ANTSNTHASEI"/>
</dbReference>
<dbReference type="PANTHER" id="PTHR11236:SF9">
    <property type="entry name" value="ANTHRANILATE SYNTHASE COMPONENT 1"/>
    <property type="match status" value="1"/>
</dbReference>
<dbReference type="InterPro" id="IPR015890">
    <property type="entry name" value="Chorismate_C"/>
</dbReference>
<dbReference type="OrthoDB" id="9803598at2"/>
<evidence type="ECO:0000259" key="2">
    <source>
        <dbReference type="Pfam" id="PF04715"/>
    </source>
</evidence>
<name>A0A521AKG6_9BACT</name>
<sequence length="427" mass="49092">MRVRRLNFTNSFETFLYLKTSGYPVKLFLDSANPNTKTGRYSIICVGVEDEIVLKDDKTALSKLYKFYSSKCKFIVPELPFGIYGYISYDVNRFIENIPTPPINDLSMPDIHFILPYQTLIFDNLKSECYQVSFGEFIEIPESFSLPSLSFQSTFYRTNMEKDYFVWAVNRIKDYIASGDSFQVNFSQRLDVLFEGSHLELYRRLREINPSPFSFYFELGNFTAVSCSPERLVRVKNGIVETRPIAGTRRRGKSKQEDVELEKELFLSEKERAEHIMLVDLERNDLGRICEYGSVEVNELMVPERYSHVIHIVSNVRGILKRKVSPVDVLRALFPGGTITGAPKVRTMEIISELEPTRRALYTGSVGYMAFNGDMDFNIVIRTLLFKENLGTLQVGAGIVWDSDPSMEYEETLHKGRALLESLGIRL</sequence>
<dbReference type="InterPro" id="IPR005801">
    <property type="entry name" value="ADC_synthase"/>
</dbReference>
<protein>
    <submittedName>
        <fullName evidence="3">Aminodeoxychorismate synthase, subunit I</fullName>
    </submittedName>
</protein>
<dbReference type="InterPro" id="IPR019999">
    <property type="entry name" value="Anth_synth_I-like"/>
</dbReference>
<evidence type="ECO:0000313" key="4">
    <source>
        <dbReference type="Proteomes" id="UP000317315"/>
    </source>
</evidence>
<gene>
    <name evidence="3" type="ORF">SAMN06269117_10210</name>
</gene>
<reference evidence="3 4" key="1">
    <citation type="submission" date="2017-05" db="EMBL/GenBank/DDBJ databases">
        <authorList>
            <person name="Varghese N."/>
            <person name="Submissions S."/>
        </authorList>
    </citation>
    <scope>NUCLEOTIDE SEQUENCE [LARGE SCALE GENOMIC DNA]</scope>
    <source>
        <strain evidence="3 4">DSM 16304</strain>
    </source>
</reference>
<keyword evidence="4" id="KW-1185">Reference proteome</keyword>
<feature type="domain" description="Chorismate-utilising enzyme C-terminal" evidence="1">
    <location>
        <begin position="164"/>
        <end position="415"/>
    </location>
</feature>
<dbReference type="Gene3D" id="3.60.120.10">
    <property type="entry name" value="Anthranilate synthase"/>
    <property type="match status" value="1"/>
</dbReference>
<dbReference type="Proteomes" id="UP000317315">
    <property type="component" value="Unassembled WGS sequence"/>
</dbReference>
<dbReference type="GO" id="GO:0000162">
    <property type="term" value="P:L-tryptophan biosynthetic process"/>
    <property type="evidence" value="ECO:0007669"/>
    <property type="project" value="TreeGrafter"/>
</dbReference>